<evidence type="ECO:0000313" key="4">
    <source>
        <dbReference type="Proteomes" id="UP000011096"/>
    </source>
</evidence>
<evidence type="ECO:0000313" key="3">
    <source>
        <dbReference type="EMBL" id="KAF4474229.1"/>
    </source>
</evidence>
<name>L2GH79_COLFN</name>
<evidence type="ECO:0000256" key="1">
    <source>
        <dbReference type="SAM" id="MobiDB-lite"/>
    </source>
</evidence>
<proteinExistence type="predicted"/>
<feature type="region of interest" description="Disordered" evidence="1">
    <location>
        <begin position="148"/>
        <end position="197"/>
    </location>
</feature>
<sequence>MNMNFLGILWQQWPSLSSIPSRVEPIDYSSAAIKGHRSTGSRYIRYEMKVCYVSSTGARVDRWEPEGFVQLGAPELLYRYWESVGGRKCDEHWYPLRVMGDITKPKGGKLLVVLWEGSPEMSEEPYKRMIRKFPELVRHYEGQKMTNADFSDAHSPHLRRQRTAVKGKGRRGGGRKRVKQLSRTGSKEAGAKSTLGM</sequence>
<reference evidence="2" key="1">
    <citation type="submission" date="2012-08" db="EMBL/GenBank/DDBJ databases">
        <title>Genome analysis of Colletotrichum orbiculare and Colletotrichum fructicola.</title>
        <authorList>
            <person name="Gan P.H.P."/>
            <person name="Ikeda K."/>
            <person name="Irieda H."/>
            <person name="Narusaka M."/>
            <person name="O'Connell R.J."/>
            <person name="Narusaka Y."/>
            <person name="Takano Y."/>
            <person name="Kubo Y."/>
            <person name="Shirasu K."/>
        </authorList>
    </citation>
    <scope>NUCLEOTIDE SEQUENCE</scope>
    <source>
        <strain evidence="2">Nara gc5</strain>
    </source>
</reference>
<dbReference type="EMBL" id="KB020337">
    <property type="protein sequence ID" value="ELA37755.1"/>
    <property type="molecule type" value="Genomic_DNA"/>
</dbReference>
<dbReference type="AlphaFoldDB" id="L2GH79"/>
<dbReference type="HOGENOM" id="CLU_1384065_0_0_1"/>
<evidence type="ECO:0000313" key="2">
    <source>
        <dbReference type="EMBL" id="ELA37755.1"/>
    </source>
</evidence>
<dbReference type="InParanoid" id="L2GH79"/>
<feature type="compositionally biased region" description="Basic residues" evidence="1">
    <location>
        <begin position="156"/>
        <end position="180"/>
    </location>
</feature>
<keyword evidence="4" id="KW-1185">Reference proteome</keyword>
<reference evidence="3 4" key="3">
    <citation type="submission" date="2020-04" db="EMBL/GenBank/DDBJ databases">
        <title>Genome sequencing and assembly of multiple isolates from the Colletotrichum gloeosporioides species complex.</title>
        <authorList>
            <person name="Gan P."/>
            <person name="Shirasu K."/>
        </authorList>
    </citation>
    <scope>NUCLEOTIDE SEQUENCE [LARGE SCALE GENOMIC DNA]</scope>
    <source>
        <strain evidence="3 4">Nara gc5</strain>
    </source>
</reference>
<dbReference type="EMBL" id="ANPB02000011">
    <property type="protein sequence ID" value="KAF4474229.1"/>
    <property type="molecule type" value="Genomic_DNA"/>
</dbReference>
<reference evidence="3 4" key="2">
    <citation type="submission" date="2012-08" db="EMBL/GenBank/DDBJ databases">
        <authorList>
            <person name="Gan P.H.P."/>
            <person name="Ikeda K."/>
            <person name="Irieda H."/>
            <person name="Narusaka M."/>
            <person name="O'Connell R.J."/>
            <person name="Narusaka Y."/>
            <person name="Takano Y."/>
            <person name="Kubo Y."/>
            <person name="Shirasu K."/>
        </authorList>
    </citation>
    <scope>NUCLEOTIDE SEQUENCE [LARGE SCALE GENOMIC DNA]</scope>
    <source>
        <strain evidence="3 4">Nara gc5</strain>
    </source>
</reference>
<protein>
    <submittedName>
        <fullName evidence="2">Chromo domain-containing protein</fullName>
    </submittedName>
</protein>
<dbReference type="OrthoDB" id="433924at2759"/>
<accession>L2GH79</accession>
<organism evidence="2">
    <name type="scientific">Colletotrichum fructicola (strain Nara gc5)</name>
    <name type="common">Anthracnose fungus</name>
    <name type="synonym">Colletotrichum gloeosporioides (strain Nara gc5)</name>
    <dbReference type="NCBI Taxonomy" id="1213859"/>
    <lineage>
        <taxon>Eukaryota</taxon>
        <taxon>Fungi</taxon>
        <taxon>Dikarya</taxon>
        <taxon>Ascomycota</taxon>
        <taxon>Pezizomycotina</taxon>
        <taxon>Sordariomycetes</taxon>
        <taxon>Hypocreomycetidae</taxon>
        <taxon>Glomerellales</taxon>
        <taxon>Glomerellaceae</taxon>
        <taxon>Colletotrichum</taxon>
        <taxon>Colletotrichum gloeosporioides species complex</taxon>
    </lineage>
</organism>
<dbReference type="Proteomes" id="UP000011096">
    <property type="component" value="Unassembled WGS sequence"/>
</dbReference>
<gene>
    <name evidence="2" type="ORF">CGGC5_15418</name>
    <name evidence="3" type="ORF">CGGC5_v017056</name>
</gene>